<dbReference type="EMBL" id="BSPB01000009">
    <property type="protein sequence ID" value="GLS14179.1"/>
    <property type="molecule type" value="Genomic_DNA"/>
</dbReference>
<organism evidence="5 6">
    <name type="scientific">Hydrogenophaga electricum</name>
    <dbReference type="NCBI Taxonomy" id="1230953"/>
    <lineage>
        <taxon>Bacteria</taxon>
        <taxon>Pseudomonadati</taxon>
        <taxon>Pseudomonadota</taxon>
        <taxon>Betaproteobacteria</taxon>
        <taxon>Burkholderiales</taxon>
        <taxon>Comamonadaceae</taxon>
        <taxon>Hydrogenophaga</taxon>
    </lineage>
</organism>
<dbReference type="Gene3D" id="3.40.50.2300">
    <property type="match status" value="1"/>
</dbReference>
<feature type="modified residue" description="4-aspartylphosphate" evidence="2">
    <location>
        <position position="59"/>
    </location>
</feature>
<dbReference type="SMART" id="SM00421">
    <property type="entry name" value="HTH_LUXR"/>
    <property type="match status" value="1"/>
</dbReference>
<dbReference type="InterPro" id="IPR000792">
    <property type="entry name" value="Tscrpt_reg_LuxR_C"/>
</dbReference>
<dbReference type="InterPro" id="IPR011006">
    <property type="entry name" value="CheY-like_superfamily"/>
</dbReference>
<protein>
    <submittedName>
        <fullName evidence="5">DNA-binding response regulator</fullName>
    </submittedName>
</protein>
<evidence type="ECO:0000313" key="5">
    <source>
        <dbReference type="EMBL" id="GLS14179.1"/>
    </source>
</evidence>
<dbReference type="RefSeq" id="WP_284307357.1">
    <property type="nucleotide sequence ID" value="NZ_BSPB01000009.1"/>
</dbReference>
<dbReference type="PANTHER" id="PTHR45566:SF2">
    <property type="entry name" value="NARL SUBFAMILY"/>
    <property type="match status" value="1"/>
</dbReference>
<evidence type="ECO:0000256" key="1">
    <source>
        <dbReference type="ARBA" id="ARBA00023125"/>
    </source>
</evidence>
<name>A0ABQ6C359_9BURK</name>
<dbReference type="PROSITE" id="PS50110">
    <property type="entry name" value="RESPONSE_REGULATORY"/>
    <property type="match status" value="1"/>
</dbReference>
<evidence type="ECO:0000259" key="4">
    <source>
        <dbReference type="PROSITE" id="PS50110"/>
    </source>
</evidence>
<dbReference type="GO" id="GO:0003677">
    <property type="term" value="F:DNA binding"/>
    <property type="evidence" value="ECO:0007669"/>
    <property type="project" value="UniProtKB-KW"/>
</dbReference>
<keyword evidence="2" id="KW-0597">Phosphoprotein</keyword>
<dbReference type="Proteomes" id="UP001156903">
    <property type="component" value="Unassembled WGS sequence"/>
</dbReference>
<dbReference type="PROSITE" id="PS50043">
    <property type="entry name" value="HTH_LUXR_2"/>
    <property type="match status" value="1"/>
</dbReference>
<dbReference type="PRINTS" id="PR00038">
    <property type="entry name" value="HTHLUXR"/>
</dbReference>
<dbReference type="InterPro" id="IPR016032">
    <property type="entry name" value="Sig_transdc_resp-reg_C-effctor"/>
</dbReference>
<dbReference type="InterPro" id="IPR001789">
    <property type="entry name" value="Sig_transdc_resp-reg_receiver"/>
</dbReference>
<evidence type="ECO:0000313" key="6">
    <source>
        <dbReference type="Proteomes" id="UP001156903"/>
    </source>
</evidence>
<dbReference type="SUPFAM" id="SSF46894">
    <property type="entry name" value="C-terminal effector domain of the bipartite response regulators"/>
    <property type="match status" value="1"/>
</dbReference>
<dbReference type="SUPFAM" id="SSF52172">
    <property type="entry name" value="CheY-like"/>
    <property type="match status" value="1"/>
</dbReference>
<keyword evidence="6" id="KW-1185">Reference proteome</keyword>
<keyword evidence="1 5" id="KW-0238">DNA-binding</keyword>
<comment type="caution">
    <text evidence="5">The sequence shown here is derived from an EMBL/GenBank/DDBJ whole genome shotgun (WGS) entry which is preliminary data.</text>
</comment>
<dbReference type="InterPro" id="IPR051015">
    <property type="entry name" value="EvgA-like"/>
</dbReference>
<dbReference type="Pfam" id="PF00196">
    <property type="entry name" value="GerE"/>
    <property type="match status" value="1"/>
</dbReference>
<evidence type="ECO:0000256" key="2">
    <source>
        <dbReference type="PROSITE-ProRule" id="PRU00169"/>
    </source>
</evidence>
<proteinExistence type="predicted"/>
<reference evidence="6" key="1">
    <citation type="journal article" date="2019" name="Int. J. Syst. Evol. Microbiol.">
        <title>The Global Catalogue of Microorganisms (GCM) 10K type strain sequencing project: providing services to taxonomists for standard genome sequencing and annotation.</title>
        <authorList>
            <consortium name="The Broad Institute Genomics Platform"/>
            <consortium name="The Broad Institute Genome Sequencing Center for Infectious Disease"/>
            <person name="Wu L."/>
            <person name="Ma J."/>
        </authorList>
    </citation>
    <scope>NUCLEOTIDE SEQUENCE [LARGE SCALE GENOMIC DNA]</scope>
    <source>
        <strain evidence="6">NBRC 109341</strain>
    </source>
</reference>
<sequence length="217" mass="23440">MDHPPPYAIVLDDHPLVGRGMAQYLGTVLPALEVAVATQWRDVPLLSAQRGCPRLLVADVWLAEGPCLDALVAWRRGCVDTPWLAVSGDDDPSVIERVRAAGALGFVPKKAAPETFGAALRAVLAGRPWFEPAPGADARGSVPHQWTIAPRELGLTPRQGEILALVLRGLPNKRIASQLDISESTVKEHVTGILERLGVRSRVEAITLLRGRRLELS</sequence>
<feature type="domain" description="Response regulatory" evidence="4">
    <location>
        <begin position="7"/>
        <end position="124"/>
    </location>
</feature>
<dbReference type="PANTHER" id="PTHR45566">
    <property type="entry name" value="HTH-TYPE TRANSCRIPTIONAL REGULATOR YHJB-RELATED"/>
    <property type="match status" value="1"/>
</dbReference>
<evidence type="ECO:0000259" key="3">
    <source>
        <dbReference type="PROSITE" id="PS50043"/>
    </source>
</evidence>
<feature type="domain" description="HTH luxR-type" evidence="3">
    <location>
        <begin position="148"/>
        <end position="213"/>
    </location>
</feature>
<dbReference type="CDD" id="cd06170">
    <property type="entry name" value="LuxR_C_like"/>
    <property type="match status" value="1"/>
</dbReference>
<gene>
    <name evidence="5" type="ORF">GCM10007935_16100</name>
</gene>
<accession>A0ABQ6C359</accession>